<name>A0A1E1KGF0_9HELO</name>
<dbReference type="AlphaFoldDB" id="A0A1E1KGF0"/>
<feature type="coiled-coil region" evidence="1">
    <location>
        <begin position="412"/>
        <end position="439"/>
    </location>
</feature>
<feature type="compositionally biased region" description="Basic and acidic residues" evidence="2">
    <location>
        <begin position="355"/>
        <end position="371"/>
    </location>
</feature>
<feature type="compositionally biased region" description="Polar residues" evidence="2">
    <location>
        <begin position="145"/>
        <end position="154"/>
    </location>
</feature>
<feature type="compositionally biased region" description="Polar residues" evidence="2">
    <location>
        <begin position="14"/>
        <end position="26"/>
    </location>
</feature>
<proteinExistence type="predicted"/>
<reference evidence="4" key="1">
    <citation type="submission" date="2016-03" db="EMBL/GenBank/DDBJ databases">
        <authorList>
            <person name="Guldener U."/>
        </authorList>
    </citation>
    <scope>NUCLEOTIDE SEQUENCE [LARGE SCALE GENOMIC DNA]</scope>
    <source>
        <strain evidence="4">04CH-RAC-A.6.1</strain>
    </source>
</reference>
<feature type="region of interest" description="Disordered" evidence="2">
    <location>
        <begin position="111"/>
        <end position="184"/>
    </location>
</feature>
<feature type="compositionally biased region" description="Basic residues" evidence="2">
    <location>
        <begin position="1"/>
        <end position="12"/>
    </location>
</feature>
<evidence type="ECO:0000256" key="1">
    <source>
        <dbReference type="SAM" id="Coils"/>
    </source>
</evidence>
<dbReference type="EMBL" id="FJUX01000030">
    <property type="protein sequence ID" value="CZS97136.1"/>
    <property type="molecule type" value="Genomic_DNA"/>
</dbReference>
<dbReference type="Proteomes" id="UP000178912">
    <property type="component" value="Unassembled WGS sequence"/>
</dbReference>
<keyword evidence="1" id="KW-0175">Coiled coil</keyword>
<accession>A0A1E1KGF0</accession>
<feature type="region of interest" description="Disordered" evidence="2">
    <location>
        <begin position="1"/>
        <end position="64"/>
    </location>
</feature>
<gene>
    <name evidence="3" type="ORF">RAG0_06275</name>
</gene>
<keyword evidence="4" id="KW-1185">Reference proteome</keyword>
<evidence type="ECO:0000313" key="3">
    <source>
        <dbReference type="EMBL" id="CZS97136.1"/>
    </source>
</evidence>
<organism evidence="3 4">
    <name type="scientific">Rhynchosporium agropyri</name>
    <dbReference type="NCBI Taxonomy" id="914238"/>
    <lineage>
        <taxon>Eukaryota</taxon>
        <taxon>Fungi</taxon>
        <taxon>Dikarya</taxon>
        <taxon>Ascomycota</taxon>
        <taxon>Pezizomycotina</taxon>
        <taxon>Leotiomycetes</taxon>
        <taxon>Helotiales</taxon>
        <taxon>Ploettnerulaceae</taxon>
        <taxon>Rhynchosporium</taxon>
    </lineage>
</organism>
<sequence length="442" mass="49512">MRPKQGNKKGPRTRANNHNQSWNGPQDMNGGVSGGMDRSMHGGSPGFYGQISRRKESRRNQIDELVGERSVTKIEKKKSLAESRWSTTGSTPSHVQVKLDAIAKSDKVVGDPFKTKSVPKNPNKLIAVDNDGRDKLSLAAPNGLVNGSLSTPGSIPSLAESRPNSKRHRSDKTTGVPSATKADREKFVAEFDKNGEDLRTPPAQKIEKALTTILEVEVEVEETDRAPVSKVEENAKPAEIDMDEAMVVKNGRKRATSLYSHSSKASDDDDIEIFLRKQANFLLAEAAEWKGQAANSHQEHKETKKVHEKLDMKFNARLRILETKDRALKVLEADKKKRSDPTITKFESLKQKLVSEKGAHTETKRQLTEAMRRKKLRPQDLQMPIKHLMRPVSSWNQANQSQGAPFHRRPQMDNMKNLAKELSSEKTEHNKIMRQLTEASAN</sequence>
<evidence type="ECO:0000256" key="2">
    <source>
        <dbReference type="SAM" id="MobiDB-lite"/>
    </source>
</evidence>
<evidence type="ECO:0000313" key="4">
    <source>
        <dbReference type="Proteomes" id="UP000178912"/>
    </source>
</evidence>
<protein>
    <submittedName>
        <fullName evidence="3">Uncharacterized protein</fullName>
    </submittedName>
</protein>
<feature type="region of interest" description="Disordered" evidence="2">
    <location>
        <begin position="355"/>
        <end position="375"/>
    </location>
</feature>